<keyword evidence="2" id="KW-0472">Membrane</keyword>
<dbReference type="PANTHER" id="PTHR38044:SF1">
    <property type="entry name" value="BOUQUET FORMATION PROTEIN 4"/>
    <property type="match status" value="1"/>
</dbReference>
<accession>G7DZ54</accession>
<dbReference type="GO" id="GO:0044820">
    <property type="term" value="P:mitotic telomere tethering at nuclear periphery"/>
    <property type="evidence" value="ECO:0007669"/>
    <property type="project" value="TreeGrafter"/>
</dbReference>
<dbReference type="PROSITE" id="PS51299">
    <property type="entry name" value="HTH_APSES"/>
    <property type="match status" value="1"/>
</dbReference>
<dbReference type="OrthoDB" id="1935484at2759"/>
<proteinExistence type="predicted"/>
<dbReference type="SUPFAM" id="SSF54616">
    <property type="entry name" value="DNA-binding domain of Mlu1-box binding protein MBP1"/>
    <property type="match status" value="1"/>
</dbReference>
<feature type="compositionally biased region" description="Polar residues" evidence="1">
    <location>
        <begin position="620"/>
        <end position="629"/>
    </location>
</feature>
<feature type="compositionally biased region" description="Polar residues" evidence="1">
    <location>
        <begin position="331"/>
        <end position="340"/>
    </location>
</feature>
<dbReference type="HOGENOM" id="CLU_394868_0_0_1"/>
<dbReference type="GO" id="GO:1990862">
    <property type="term" value="C:nuclear membrane complex Bqt3-Bqt4"/>
    <property type="evidence" value="ECO:0007669"/>
    <property type="project" value="InterPro"/>
</dbReference>
<evidence type="ECO:0000313" key="4">
    <source>
        <dbReference type="EMBL" id="GAA95864.1"/>
    </source>
</evidence>
<keyword evidence="2" id="KW-1133">Transmembrane helix</keyword>
<evidence type="ECO:0000259" key="3">
    <source>
        <dbReference type="PROSITE" id="PS51299"/>
    </source>
</evidence>
<feature type="transmembrane region" description="Helical" evidence="2">
    <location>
        <begin position="678"/>
        <end position="697"/>
    </location>
</feature>
<dbReference type="EMBL" id="BABT02000067">
    <property type="protein sequence ID" value="GAA95864.1"/>
    <property type="molecule type" value="Genomic_DNA"/>
</dbReference>
<feature type="region of interest" description="Disordered" evidence="1">
    <location>
        <begin position="196"/>
        <end position="350"/>
    </location>
</feature>
<dbReference type="GO" id="GO:0070197">
    <property type="term" value="P:meiotic attachment of telomere to nuclear envelope"/>
    <property type="evidence" value="ECO:0007669"/>
    <property type="project" value="InterPro"/>
</dbReference>
<dbReference type="PANTHER" id="PTHR38044">
    <property type="entry name" value="BOUQUET FORMATION PROTEIN 4"/>
    <property type="match status" value="1"/>
</dbReference>
<organism evidence="4 5">
    <name type="scientific">Mixia osmundae (strain CBS 9802 / IAM 14324 / JCM 22182 / KY 12970)</name>
    <dbReference type="NCBI Taxonomy" id="764103"/>
    <lineage>
        <taxon>Eukaryota</taxon>
        <taxon>Fungi</taxon>
        <taxon>Dikarya</taxon>
        <taxon>Basidiomycota</taxon>
        <taxon>Pucciniomycotina</taxon>
        <taxon>Mixiomycetes</taxon>
        <taxon>Mixiales</taxon>
        <taxon>Mixiaceae</taxon>
        <taxon>Mixia</taxon>
    </lineage>
</organism>
<gene>
    <name evidence="4" type="primary">Mo02521</name>
    <name evidence="4" type="ORF">E5Q_02521</name>
</gene>
<dbReference type="eggNOG" id="ENOG502SA4R">
    <property type="taxonomic scope" value="Eukaryota"/>
</dbReference>
<feature type="compositionally biased region" description="Low complexity" evidence="1">
    <location>
        <begin position="256"/>
        <end position="266"/>
    </location>
</feature>
<feature type="domain" description="HTH APSES-type" evidence="3">
    <location>
        <begin position="80"/>
        <end position="194"/>
    </location>
</feature>
<feature type="compositionally biased region" description="Low complexity" evidence="1">
    <location>
        <begin position="637"/>
        <end position="650"/>
    </location>
</feature>
<comment type="caution">
    <text evidence="4">The sequence shown here is derived from an EMBL/GenBank/DDBJ whole genome shotgun (WGS) entry which is preliminary data.</text>
</comment>
<dbReference type="STRING" id="764103.G7DZ54"/>
<dbReference type="InterPro" id="IPR037548">
    <property type="entry name" value="Bqt4"/>
</dbReference>
<protein>
    <recommendedName>
        <fullName evidence="3">HTH APSES-type domain-containing protein</fullName>
    </recommendedName>
</protein>
<feature type="compositionally biased region" description="Polar residues" evidence="1">
    <location>
        <begin position="233"/>
        <end position="247"/>
    </location>
</feature>
<feature type="compositionally biased region" description="Low complexity" evidence="1">
    <location>
        <begin position="219"/>
        <end position="228"/>
    </location>
</feature>
<dbReference type="Proteomes" id="UP000009131">
    <property type="component" value="Unassembled WGS sequence"/>
</dbReference>
<feature type="region of interest" description="Disordered" evidence="1">
    <location>
        <begin position="496"/>
        <end position="515"/>
    </location>
</feature>
<dbReference type="InterPro" id="IPR036887">
    <property type="entry name" value="HTH_APSES_sf"/>
</dbReference>
<reference evidence="4 5" key="2">
    <citation type="journal article" date="2012" name="Open Biol.">
        <title>Characteristics of nucleosomes and linker DNA regions on the genome of the basidiomycete Mixia osmundae revealed by mono- and dinucleosome mapping.</title>
        <authorList>
            <person name="Nishida H."/>
            <person name="Kondo S."/>
            <person name="Matsumoto T."/>
            <person name="Suzuki Y."/>
            <person name="Yoshikawa H."/>
            <person name="Taylor T.D."/>
            <person name="Sugiyama J."/>
        </authorList>
    </citation>
    <scope>NUCLEOTIDE SEQUENCE [LARGE SCALE GENOMIC DNA]</scope>
    <source>
        <strain evidence="5">CBS 9802 / IAM 14324 / JCM 22182 / KY 12970</strain>
    </source>
</reference>
<sequence>MSGPSSRPAWSNRHYPQLPATFVRTIPPVERGNALLGTGRQPAARSAHQQNLEALSRGNSATKKAKSSTINPEVKMQRLDLPNGRQIRIARMKMPTPRDGTIHLIKRLDTDSISATTFFRAAFPTATDDELRNEACYLASIYNTEAYGLVGHEDALAGVWIPAWAARDVANFYGLGPQVNNLITFYPPGWQGPIHRIDSTTQLPIPAGTPRDAPPPTSSPNTSTSTPSRSALRKTTTIKLPVTSNLAGGQLELESSEAGGSPAPSSSPVPQTAAPQGILSRMNDDGKAGTPKSARTVRILSPPATTRSATRAQENAQEAPSPIPVLRLSPASDTTSSASLSGPLARPELQRDAFTSSTIAPPPSSIPASVPVPSKALQSSDVSVANVIHPTRRLRSQSPQQSAAAPAQSFAGAMATLSPASAVRSAAATSETLVPTNAAPSVPDETLVAGDDNLSRADTPRRDVRPDDVQVYYKTIPDPSGNGFKIATRLGLSPSASLTDFGQAPPDESDQPRPSKIARKTSLLGAEEFAQIGSAERVELEAAKAKELVAQLKKEGKFNQIPSRKRDAIEAVLDPDYKPQTEEIMVASRPKSRGGLFSFLLGQRRPPRIRATTVRRVSVGSTASANISSRPMKKLPRSASTASRSRSTSTDEQEMEGVQQTVQIIEAPLPVRQSTGNFFALAGVFALGAASVAVPYIL</sequence>
<dbReference type="InterPro" id="IPR003163">
    <property type="entry name" value="Tscrpt_reg_HTH_APSES-type"/>
</dbReference>
<evidence type="ECO:0000256" key="1">
    <source>
        <dbReference type="SAM" id="MobiDB-lite"/>
    </source>
</evidence>
<dbReference type="AlphaFoldDB" id="G7DZ54"/>
<feature type="compositionally biased region" description="Basic and acidic residues" evidence="1">
    <location>
        <begin position="453"/>
        <end position="468"/>
    </location>
</feature>
<keyword evidence="5" id="KW-1185">Reference proteome</keyword>
<name>G7DZ54_MIXOS</name>
<reference evidence="4 5" key="1">
    <citation type="journal article" date="2011" name="J. Gen. Appl. Microbiol.">
        <title>Draft genome sequencing of the enigmatic basidiomycete Mixia osmundae.</title>
        <authorList>
            <person name="Nishida H."/>
            <person name="Nagatsuka Y."/>
            <person name="Sugiyama J."/>
        </authorList>
    </citation>
    <scope>NUCLEOTIDE SEQUENCE [LARGE SCALE GENOMIC DNA]</scope>
    <source>
        <strain evidence="5">CBS 9802 / IAM 14324 / JCM 22182 / KY 12970</strain>
    </source>
</reference>
<feature type="region of interest" description="Disordered" evidence="1">
    <location>
        <begin position="620"/>
        <end position="657"/>
    </location>
</feature>
<feature type="compositionally biased region" description="Polar residues" evidence="1">
    <location>
        <begin position="303"/>
        <end position="318"/>
    </location>
</feature>
<dbReference type="GO" id="GO:0003677">
    <property type="term" value="F:DNA binding"/>
    <property type="evidence" value="ECO:0007669"/>
    <property type="project" value="InterPro"/>
</dbReference>
<keyword evidence="2" id="KW-0812">Transmembrane</keyword>
<evidence type="ECO:0000256" key="2">
    <source>
        <dbReference type="SAM" id="Phobius"/>
    </source>
</evidence>
<dbReference type="InParanoid" id="G7DZ54"/>
<evidence type="ECO:0000313" key="5">
    <source>
        <dbReference type="Proteomes" id="UP000009131"/>
    </source>
</evidence>
<feature type="region of interest" description="Disordered" evidence="1">
    <location>
        <begin position="432"/>
        <end position="468"/>
    </location>
</feature>